<accession>A0A2M4DJA9</accession>
<keyword evidence="1" id="KW-0732">Signal</keyword>
<organism evidence="2">
    <name type="scientific">Anopheles darlingi</name>
    <name type="common">Mosquito</name>
    <dbReference type="NCBI Taxonomy" id="43151"/>
    <lineage>
        <taxon>Eukaryota</taxon>
        <taxon>Metazoa</taxon>
        <taxon>Ecdysozoa</taxon>
        <taxon>Arthropoda</taxon>
        <taxon>Hexapoda</taxon>
        <taxon>Insecta</taxon>
        <taxon>Pterygota</taxon>
        <taxon>Neoptera</taxon>
        <taxon>Endopterygota</taxon>
        <taxon>Diptera</taxon>
        <taxon>Nematocera</taxon>
        <taxon>Culicoidea</taxon>
        <taxon>Culicidae</taxon>
        <taxon>Anophelinae</taxon>
        <taxon>Anopheles</taxon>
    </lineage>
</organism>
<evidence type="ECO:0000256" key="1">
    <source>
        <dbReference type="SAM" id="SignalP"/>
    </source>
</evidence>
<proteinExistence type="predicted"/>
<dbReference type="AlphaFoldDB" id="A0A2M4DJA9"/>
<evidence type="ECO:0000313" key="2">
    <source>
        <dbReference type="EMBL" id="MBW77626.1"/>
    </source>
</evidence>
<feature type="chain" id="PRO_5014714495" evidence="1">
    <location>
        <begin position="20"/>
        <end position="88"/>
    </location>
</feature>
<sequence>MSLQCCLCVWPALCVLISGGRIQTLPYPADAHSARKLFQTVAASALLCFWLPPQKKTSEIKRDKQRSLWVYCVYSHRHEERHAIAVNL</sequence>
<feature type="signal peptide" evidence="1">
    <location>
        <begin position="1"/>
        <end position="19"/>
    </location>
</feature>
<dbReference type="EMBL" id="GGFL01013448">
    <property type="protein sequence ID" value="MBW77626.1"/>
    <property type="molecule type" value="Transcribed_RNA"/>
</dbReference>
<reference evidence="2" key="1">
    <citation type="submission" date="2018-01" db="EMBL/GenBank/DDBJ databases">
        <title>An insight into the sialome of Amazonian anophelines.</title>
        <authorList>
            <person name="Ribeiro J.M."/>
            <person name="Scarpassa V."/>
            <person name="Calvo E."/>
        </authorList>
    </citation>
    <scope>NUCLEOTIDE SEQUENCE</scope>
</reference>
<protein>
    <submittedName>
        <fullName evidence="2">Putative secreted protein</fullName>
    </submittedName>
</protein>
<name>A0A2M4DJA9_ANODA</name>